<gene>
    <name evidence="2" type="ORF">FE257_002144</name>
</gene>
<evidence type="ECO:0000313" key="2">
    <source>
        <dbReference type="EMBL" id="KAF9892367.1"/>
    </source>
</evidence>
<dbReference type="InterPro" id="IPR007502">
    <property type="entry name" value="Helicase-assoc_dom"/>
</dbReference>
<dbReference type="PANTHER" id="PTHR18934">
    <property type="entry name" value="ATP-DEPENDENT RNA HELICASE"/>
    <property type="match status" value="1"/>
</dbReference>
<dbReference type="SMART" id="SM00847">
    <property type="entry name" value="HA2"/>
    <property type="match status" value="1"/>
</dbReference>
<dbReference type="GO" id="GO:0003723">
    <property type="term" value="F:RNA binding"/>
    <property type="evidence" value="ECO:0007669"/>
    <property type="project" value="TreeGrafter"/>
</dbReference>
<name>A0AAD4CVA4_ASPNN</name>
<feature type="domain" description="Helicase-associated" evidence="1">
    <location>
        <begin position="52"/>
        <end position="144"/>
    </location>
</feature>
<protein>
    <recommendedName>
        <fullName evidence="1">Helicase-associated domain-containing protein</fullName>
    </recommendedName>
</protein>
<accession>A0AAD4CVA4</accession>
<reference evidence="2" key="2">
    <citation type="submission" date="2020-02" db="EMBL/GenBank/DDBJ databases">
        <authorList>
            <person name="Gilchrist C.L.M."/>
            <person name="Chooi Y.-H."/>
        </authorList>
    </citation>
    <scope>NUCLEOTIDE SEQUENCE</scope>
    <source>
        <strain evidence="2">MST-FP2251</strain>
    </source>
</reference>
<reference evidence="2" key="1">
    <citation type="journal article" date="2019" name="Beilstein J. Org. Chem.">
        <title>Nanangenines: drimane sesquiterpenoids as the dominant metabolite cohort of a novel Australian fungus, Aspergillus nanangensis.</title>
        <authorList>
            <person name="Lacey H.J."/>
            <person name="Gilchrist C.L.M."/>
            <person name="Crombie A."/>
            <person name="Kalaitzis J.A."/>
            <person name="Vuong D."/>
            <person name="Rutledge P.J."/>
            <person name="Turner P."/>
            <person name="Pitt J.I."/>
            <person name="Lacey E."/>
            <person name="Chooi Y.H."/>
            <person name="Piggott A.M."/>
        </authorList>
    </citation>
    <scope>NUCLEOTIDE SEQUENCE</scope>
    <source>
        <strain evidence="2">MST-FP2251</strain>
    </source>
</reference>
<dbReference type="AlphaFoldDB" id="A0AAD4CVA4"/>
<organism evidence="2 3">
    <name type="scientific">Aspergillus nanangensis</name>
    <dbReference type="NCBI Taxonomy" id="2582783"/>
    <lineage>
        <taxon>Eukaryota</taxon>
        <taxon>Fungi</taxon>
        <taxon>Dikarya</taxon>
        <taxon>Ascomycota</taxon>
        <taxon>Pezizomycotina</taxon>
        <taxon>Eurotiomycetes</taxon>
        <taxon>Eurotiomycetidae</taxon>
        <taxon>Eurotiales</taxon>
        <taxon>Aspergillaceae</taxon>
        <taxon>Aspergillus</taxon>
        <taxon>Aspergillus subgen. Circumdati</taxon>
    </lineage>
</organism>
<evidence type="ECO:0000259" key="1">
    <source>
        <dbReference type="SMART" id="SM00847"/>
    </source>
</evidence>
<keyword evidence="3" id="KW-1185">Reference proteome</keyword>
<evidence type="ECO:0000313" key="3">
    <source>
        <dbReference type="Proteomes" id="UP001194746"/>
    </source>
</evidence>
<dbReference type="Proteomes" id="UP001194746">
    <property type="component" value="Unassembled WGS sequence"/>
</dbReference>
<comment type="caution">
    <text evidence="2">The sequence shown here is derived from an EMBL/GenBank/DDBJ whole genome shotgun (WGS) entry which is preliminary data.</text>
</comment>
<dbReference type="GO" id="GO:0004386">
    <property type="term" value="F:helicase activity"/>
    <property type="evidence" value="ECO:0007669"/>
    <property type="project" value="TreeGrafter"/>
</dbReference>
<dbReference type="EMBL" id="VCAU01000013">
    <property type="protein sequence ID" value="KAF9892367.1"/>
    <property type="molecule type" value="Genomic_DNA"/>
</dbReference>
<dbReference type="PANTHER" id="PTHR18934:SF145">
    <property type="entry name" value="ATP-DEPENDENT RNA HELICASE DHX57-RELATED"/>
    <property type="match status" value="1"/>
</dbReference>
<proteinExistence type="predicted"/>
<dbReference type="Gene3D" id="1.20.120.1080">
    <property type="match status" value="1"/>
</dbReference>
<sequence length="312" mass="35034">MQVEDALKRSADMLRENLQATCLRAKCSAPRTQIQDFLSRSIEPPDEESVKFAVKDLQLLKSLDQKGELTPLGHLLTDFSLDPWRAKLVLLGIIFRCLDPLLIIGAIGSESLFYLSTDPSTRQRVEKSRLEFSNGSWSDHMSAANAVVATRDVWYQKGKTSAFYYAVSRHIHFDRVRETLNSARQTLGILVRKQLIPQPMALRNDFRYGGPDLNINSSHSPLIKALLAHAAYPNLAAPSQGSSRRYRTSQDSVTHIALNSAFDAAFYALATPRVDRVDTRNMSRDHLFNTLSGIMIDITGLDHDPVYTSRDN</sequence>